<dbReference type="AlphaFoldDB" id="A0AAE0XFD1"/>
<keyword evidence="1" id="KW-0732">Signal</keyword>
<sequence length="97" mass="11010">MILGLGARLWFSGPRLLCWVAISHTSTASEPRRTASLASYLVYPFYTEFGHHSPPSIIQSRSSQFHASLQHVLFSNHLVSRLTTLGIPWDAHNRHER</sequence>
<dbReference type="Proteomes" id="UP001270362">
    <property type="component" value="Unassembled WGS sequence"/>
</dbReference>
<protein>
    <recommendedName>
        <fullName evidence="4">Secreted protein</fullName>
    </recommendedName>
</protein>
<reference evidence="2" key="2">
    <citation type="submission" date="2023-06" db="EMBL/GenBank/DDBJ databases">
        <authorList>
            <consortium name="Lawrence Berkeley National Laboratory"/>
            <person name="Haridas S."/>
            <person name="Hensen N."/>
            <person name="Bonometti L."/>
            <person name="Westerberg I."/>
            <person name="Brannstrom I.O."/>
            <person name="Guillou S."/>
            <person name="Cros-Aarteil S."/>
            <person name="Calhoun S."/>
            <person name="Kuo A."/>
            <person name="Mondo S."/>
            <person name="Pangilinan J."/>
            <person name="Riley R."/>
            <person name="Labutti K."/>
            <person name="Andreopoulos B."/>
            <person name="Lipzen A."/>
            <person name="Chen C."/>
            <person name="Yanf M."/>
            <person name="Daum C."/>
            <person name="Ng V."/>
            <person name="Clum A."/>
            <person name="Steindorff A."/>
            <person name="Ohm R."/>
            <person name="Martin F."/>
            <person name="Silar P."/>
            <person name="Natvig D."/>
            <person name="Lalanne C."/>
            <person name="Gautier V."/>
            <person name="Ament-Velasquez S.L."/>
            <person name="Kruys A."/>
            <person name="Hutchinson M.I."/>
            <person name="Powell A.J."/>
            <person name="Barry K."/>
            <person name="Miller A.N."/>
            <person name="Grigoriev I.V."/>
            <person name="Debuchy R."/>
            <person name="Gladieux P."/>
            <person name="Thoren M.H."/>
            <person name="Johannesson H."/>
        </authorList>
    </citation>
    <scope>NUCLEOTIDE SEQUENCE</scope>
    <source>
        <strain evidence="2">CBS 314.62</strain>
    </source>
</reference>
<feature type="chain" id="PRO_5042206424" description="Secreted protein" evidence="1">
    <location>
        <begin position="29"/>
        <end position="97"/>
    </location>
</feature>
<accession>A0AAE0XFD1</accession>
<organism evidence="2 3">
    <name type="scientific">Podospora appendiculata</name>
    <dbReference type="NCBI Taxonomy" id="314037"/>
    <lineage>
        <taxon>Eukaryota</taxon>
        <taxon>Fungi</taxon>
        <taxon>Dikarya</taxon>
        <taxon>Ascomycota</taxon>
        <taxon>Pezizomycotina</taxon>
        <taxon>Sordariomycetes</taxon>
        <taxon>Sordariomycetidae</taxon>
        <taxon>Sordariales</taxon>
        <taxon>Podosporaceae</taxon>
        <taxon>Podospora</taxon>
    </lineage>
</organism>
<reference evidence="2" key="1">
    <citation type="journal article" date="2023" name="Mol. Phylogenet. Evol.">
        <title>Genome-scale phylogeny and comparative genomics of the fungal order Sordariales.</title>
        <authorList>
            <person name="Hensen N."/>
            <person name="Bonometti L."/>
            <person name="Westerberg I."/>
            <person name="Brannstrom I.O."/>
            <person name="Guillou S."/>
            <person name="Cros-Aarteil S."/>
            <person name="Calhoun S."/>
            <person name="Haridas S."/>
            <person name="Kuo A."/>
            <person name="Mondo S."/>
            <person name="Pangilinan J."/>
            <person name="Riley R."/>
            <person name="LaButti K."/>
            <person name="Andreopoulos B."/>
            <person name="Lipzen A."/>
            <person name="Chen C."/>
            <person name="Yan M."/>
            <person name="Daum C."/>
            <person name="Ng V."/>
            <person name="Clum A."/>
            <person name="Steindorff A."/>
            <person name="Ohm R.A."/>
            <person name="Martin F."/>
            <person name="Silar P."/>
            <person name="Natvig D.O."/>
            <person name="Lalanne C."/>
            <person name="Gautier V."/>
            <person name="Ament-Velasquez S.L."/>
            <person name="Kruys A."/>
            <person name="Hutchinson M.I."/>
            <person name="Powell A.J."/>
            <person name="Barry K."/>
            <person name="Miller A.N."/>
            <person name="Grigoriev I.V."/>
            <person name="Debuchy R."/>
            <person name="Gladieux P."/>
            <person name="Hiltunen Thoren M."/>
            <person name="Johannesson H."/>
        </authorList>
    </citation>
    <scope>NUCLEOTIDE SEQUENCE</scope>
    <source>
        <strain evidence="2">CBS 314.62</strain>
    </source>
</reference>
<evidence type="ECO:0000256" key="1">
    <source>
        <dbReference type="SAM" id="SignalP"/>
    </source>
</evidence>
<comment type="caution">
    <text evidence="2">The sequence shown here is derived from an EMBL/GenBank/DDBJ whole genome shotgun (WGS) entry which is preliminary data.</text>
</comment>
<evidence type="ECO:0008006" key="4">
    <source>
        <dbReference type="Google" id="ProtNLM"/>
    </source>
</evidence>
<keyword evidence="3" id="KW-1185">Reference proteome</keyword>
<feature type="signal peptide" evidence="1">
    <location>
        <begin position="1"/>
        <end position="28"/>
    </location>
</feature>
<dbReference type="EMBL" id="JAULSO010000001">
    <property type="protein sequence ID" value="KAK3692360.1"/>
    <property type="molecule type" value="Genomic_DNA"/>
</dbReference>
<gene>
    <name evidence="2" type="ORF">B0T22DRAFT_11394</name>
</gene>
<name>A0AAE0XFD1_9PEZI</name>
<evidence type="ECO:0000313" key="3">
    <source>
        <dbReference type="Proteomes" id="UP001270362"/>
    </source>
</evidence>
<proteinExistence type="predicted"/>
<evidence type="ECO:0000313" key="2">
    <source>
        <dbReference type="EMBL" id="KAK3692360.1"/>
    </source>
</evidence>